<dbReference type="InterPro" id="IPR003594">
    <property type="entry name" value="HATPase_dom"/>
</dbReference>
<evidence type="ECO:0000256" key="4">
    <source>
        <dbReference type="ARBA" id="ARBA00022679"/>
    </source>
</evidence>
<accession>A0A552V9Y3</accession>
<keyword evidence="9" id="KW-0472">Membrane</keyword>
<dbReference type="SMART" id="SM00028">
    <property type="entry name" value="TPR"/>
    <property type="match status" value="3"/>
</dbReference>
<dbReference type="InterPro" id="IPR005467">
    <property type="entry name" value="His_kinase_dom"/>
</dbReference>
<evidence type="ECO:0000256" key="5">
    <source>
        <dbReference type="ARBA" id="ARBA00022741"/>
    </source>
</evidence>
<dbReference type="GO" id="GO:0005524">
    <property type="term" value="F:ATP binding"/>
    <property type="evidence" value="ECO:0007669"/>
    <property type="project" value="UniProtKB-KW"/>
</dbReference>
<proteinExistence type="predicted"/>
<dbReference type="Gene3D" id="3.30.565.10">
    <property type="entry name" value="Histidine kinase-like ATPase, C-terminal domain"/>
    <property type="match status" value="1"/>
</dbReference>
<dbReference type="InterPro" id="IPR011495">
    <property type="entry name" value="Sig_transdc_His_kin_sub2_dim/P"/>
</dbReference>
<keyword evidence="6" id="KW-0418">Kinase</keyword>
<evidence type="ECO:0000256" key="6">
    <source>
        <dbReference type="ARBA" id="ARBA00022777"/>
    </source>
</evidence>
<dbReference type="Proteomes" id="UP000320643">
    <property type="component" value="Unassembled WGS sequence"/>
</dbReference>
<name>A0A552V9Y3_9FLAO</name>
<feature type="chain" id="PRO_5021732063" description="histidine kinase" evidence="10">
    <location>
        <begin position="27"/>
        <end position="748"/>
    </location>
</feature>
<keyword evidence="9" id="KW-1133">Transmembrane helix</keyword>
<keyword evidence="5" id="KW-0547">Nucleotide-binding</keyword>
<dbReference type="SUPFAM" id="SSF48452">
    <property type="entry name" value="TPR-like"/>
    <property type="match status" value="2"/>
</dbReference>
<dbReference type="SMART" id="SM00387">
    <property type="entry name" value="HATPase_c"/>
    <property type="match status" value="1"/>
</dbReference>
<keyword evidence="8" id="KW-0802">TPR repeat</keyword>
<evidence type="ECO:0000256" key="2">
    <source>
        <dbReference type="ARBA" id="ARBA00012438"/>
    </source>
</evidence>
<reference evidence="12 13" key="1">
    <citation type="submission" date="2019-07" db="EMBL/GenBank/DDBJ databases">
        <title>Flavobacterium sp. nov., isolated from glacier ice.</title>
        <authorList>
            <person name="Liu Q."/>
            <person name="Xin Y.-H."/>
        </authorList>
    </citation>
    <scope>NUCLEOTIDE SEQUENCE [LARGE SCALE GENOMIC DNA]</scope>
    <source>
        <strain evidence="12 13">ZT4R6</strain>
    </source>
</reference>
<dbReference type="Pfam" id="PF07568">
    <property type="entry name" value="HisKA_2"/>
    <property type="match status" value="1"/>
</dbReference>
<dbReference type="OrthoDB" id="9767435at2"/>
<keyword evidence="9" id="KW-0812">Transmembrane</keyword>
<dbReference type="EMBL" id="VJVZ01000001">
    <property type="protein sequence ID" value="TRW27281.1"/>
    <property type="molecule type" value="Genomic_DNA"/>
</dbReference>
<comment type="caution">
    <text evidence="12">The sequence shown here is derived from an EMBL/GenBank/DDBJ whole genome shotgun (WGS) entry which is preliminary data.</text>
</comment>
<feature type="signal peptide" evidence="10">
    <location>
        <begin position="1"/>
        <end position="26"/>
    </location>
</feature>
<evidence type="ECO:0000313" key="12">
    <source>
        <dbReference type="EMBL" id="TRW27281.1"/>
    </source>
</evidence>
<dbReference type="AlphaFoldDB" id="A0A552V9Y3"/>
<dbReference type="PROSITE" id="PS50109">
    <property type="entry name" value="HIS_KIN"/>
    <property type="match status" value="1"/>
</dbReference>
<keyword evidence="10" id="KW-0732">Signal</keyword>
<feature type="repeat" description="TPR" evidence="8">
    <location>
        <begin position="256"/>
        <end position="289"/>
    </location>
</feature>
<comment type="catalytic activity">
    <reaction evidence="1">
        <text>ATP + protein L-histidine = ADP + protein N-phospho-L-histidine.</text>
        <dbReference type="EC" id="2.7.13.3"/>
    </reaction>
</comment>
<feature type="domain" description="Histidine kinase" evidence="11">
    <location>
        <begin position="552"/>
        <end position="744"/>
    </location>
</feature>
<dbReference type="GO" id="GO:0004673">
    <property type="term" value="F:protein histidine kinase activity"/>
    <property type="evidence" value="ECO:0007669"/>
    <property type="project" value="UniProtKB-EC"/>
</dbReference>
<sequence>MKDLRHILVSNMMVFLFAGSALPAKAGAKNCPAPLLFVTENIVVEDEDFSQLLKLSELYLTKSERTANDLIQAEKFAKKALQRAIDDLYEKGIAQGYFQLSKITQEQTKYKDTKYYALKAVDAFKKLKEPELLGEAQVMVWSANVLLQEPVENRIALLEAAASSFRKAGNKKREADCYNEMGTAYNILGNATETILTLKRALSLYNAAGYKHLNGLYCTMGEAYVYLGDYKQGIAYELLAAKNMDGDSYNDMHFLGMIYNRIGMAYEEMSDYEPALKYFKLSLELEKKCDDKEGVFELSYNIGNILVTLKKYDEAIALLTTLLNKYPVLRQSQSPVFECVLIRAYTMKNQHNKAASYVKIAKNKIKNNNDFNHLCVTYSTLIPYYIRLKNYDEAEKYAFLYESLTATQDKKLYRSFENLFKYEIDSARGNSVKALEYYRNYVKYSQDMYDESKAKEISQLNILYETEKKDRNITELRDRYVMQQSSLKNAQLLRNIMLGCLLLFCVIIFLLYRSYRVKQKNNKALSIQQDEINRKNSSLELVVKEKEWLIKEIHHRVKNNLQMVVGLLASQTEFLKGKEAVGAILESQRRVEAMAIIHQKLYQSDNLSIIDMKSYILELTSYLNDSFDRKRHIRYEIAIDDIQLPLSHSIPLGLILNEAITNSIKYAFPNDKEGIITIQLKKADDLYHLIIWDNGIGLPPDFDMERNASLGLRLIQGLADDIQGLFKIYNDNGSKIEITFGISHLDHE</sequence>
<evidence type="ECO:0000256" key="10">
    <source>
        <dbReference type="SAM" id="SignalP"/>
    </source>
</evidence>
<dbReference type="InterPro" id="IPR019734">
    <property type="entry name" value="TPR_rpt"/>
</dbReference>
<protein>
    <recommendedName>
        <fullName evidence="2">histidine kinase</fullName>
        <ecNumber evidence="2">2.7.13.3</ecNumber>
    </recommendedName>
</protein>
<keyword evidence="7" id="KW-0067">ATP-binding</keyword>
<keyword evidence="3" id="KW-0597">Phosphoprotein</keyword>
<evidence type="ECO:0000256" key="7">
    <source>
        <dbReference type="ARBA" id="ARBA00022840"/>
    </source>
</evidence>
<dbReference type="InterPro" id="IPR036890">
    <property type="entry name" value="HATPase_C_sf"/>
</dbReference>
<dbReference type="PANTHER" id="PTHR41523:SF8">
    <property type="entry name" value="ETHYLENE RESPONSE SENSOR PROTEIN"/>
    <property type="match status" value="1"/>
</dbReference>
<gene>
    <name evidence="12" type="ORF">FMM05_01185</name>
</gene>
<evidence type="ECO:0000313" key="13">
    <source>
        <dbReference type="Proteomes" id="UP000320643"/>
    </source>
</evidence>
<dbReference type="Pfam" id="PF13424">
    <property type="entry name" value="TPR_12"/>
    <property type="match status" value="1"/>
</dbReference>
<organism evidence="12 13">
    <name type="scientific">Flavobacterium zepuense</name>
    <dbReference type="NCBI Taxonomy" id="2593302"/>
    <lineage>
        <taxon>Bacteria</taxon>
        <taxon>Pseudomonadati</taxon>
        <taxon>Bacteroidota</taxon>
        <taxon>Flavobacteriia</taxon>
        <taxon>Flavobacteriales</taxon>
        <taxon>Flavobacteriaceae</taxon>
        <taxon>Flavobacterium</taxon>
    </lineage>
</organism>
<dbReference type="Gene3D" id="3.30.450.20">
    <property type="entry name" value="PAS domain"/>
    <property type="match status" value="1"/>
</dbReference>
<dbReference type="SUPFAM" id="SSF55874">
    <property type="entry name" value="ATPase domain of HSP90 chaperone/DNA topoisomerase II/histidine kinase"/>
    <property type="match status" value="1"/>
</dbReference>
<dbReference type="PANTHER" id="PTHR41523">
    <property type="entry name" value="TWO-COMPONENT SYSTEM SENSOR PROTEIN"/>
    <property type="match status" value="1"/>
</dbReference>
<evidence type="ECO:0000256" key="1">
    <source>
        <dbReference type="ARBA" id="ARBA00000085"/>
    </source>
</evidence>
<dbReference type="RefSeq" id="WP_143371507.1">
    <property type="nucleotide sequence ID" value="NZ_VJVZ01000001.1"/>
</dbReference>
<dbReference type="EC" id="2.7.13.3" evidence="2"/>
<dbReference type="Gene3D" id="1.25.40.10">
    <property type="entry name" value="Tetratricopeptide repeat domain"/>
    <property type="match status" value="2"/>
</dbReference>
<evidence type="ECO:0000259" key="11">
    <source>
        <dbReference type="PROSITE" id="PS50109"/>
    </source>
</evidence>
<dbReference type="Pfam" id="PF13581">
    <property type="entry name" value="HATPase_c_2"/>
    <property type="match status" value="1"/>
</dbReference>
<evidence type="ECO:0000256" key="9">
    <source>
        <dbReference type="SAM" id="Phobius"/>
    </source>
</evidence>
<evidence type="ECO:0000256" key="3">
    <source>
        <dbReference type="ARBA" id="ARBA00022553"/>
    </source>
</evidence>
<dbReference type="PROSITE" id="PS50005">
    <property type="entry name" value="TPR"/>
    <property type="match status" value="1"/>
</dbReference>
<dbReference type="InterPro" id="IPR011990">
    <property type="entry name" value="TPR-like_helical_dom_sf"/>
</dbReference>
<keyword evidence="4" id="KW-0808">Transferase</keyword>
<keyword evidence="13" id="KW-1185">Reference proteome</keyword>
<evidence type="ECO:0000256" key="8">
    <source>
        <dbReference type="PROSITE-ProRule" id="PRU00339"/>
    </source>
</evidence>
<feature type="transmembrane region" description="Helical" evidence="9">
    <location>
        <begin position="492"/>
        <end position="512"/>
    </location>
</feature>